<dbReference type="Proteomes" id="UP001162164">
    <property type="component" value="Unassembled WGS sequence"/>
</dbReference>
<name>A0ABQ9JPL7_9CUCU</name>
<evidence type="ECO:0000313" key="2">
    <source>
        <dbReference type="Proteomes" id="UP001162164"/>
    </source>
</evidence>
<evidence type="ECO:0000313" key="1">
    <source>
        <dbReference type="EMBL" id="KAJ8979948.1"/>
    </source>
</evidence>
<dbReference type="EMBL" id="JAPWTJ010000301">
    <property type="protein sequence ID" value="KAJ8979948.1"/>
    <property type="molecule type" value="Genomic_DNA"/>
</dbReference>
<sequence>MLSTLPSEETGTSNVVLSESNSYTKEKIVSSNETFQNCTFIICNNIPLYNPLTALLGGGWENNKPVYHDSFS</sequence>
<reference evidence="1" key="1">
    <citation type="journal article" date="2023" name="Insect Mol. Biol.">
        <title>Genome sequencing provides insights into the evolution of gene families encoding plant cell wall-degrading enzymes in longhorned beetles.</title>
        <authorList>
            <person name="Shin N.R."/>
            <person name="Okamura Y."/>
            <person name="Kirsch R."/>
            <person name="Pauchet Y."/>
        </authorList>
    </citation>
    <scope>NUCLEOTIDE SEQUENCE</scope>
    <source>
        <strain evidence="1">MMC_N1</strain>
    </source>
</reference>
<organism evidence="1 2">
    <name type="scientific">Molorchus minor</name>
    <dbReference type="NCBI Taxonomy" id="1323400"/>
    <lineage>
        <taxon>Eukaryota</taxon>
        <taxon>Metazoa</taxon>
        <taxon>Ecdysozoa</taxon>
        <taxon>Arthropoda</taxon>
        <taxon>Hexapoda</taxon>
        <taxon>Insecta</taxon>
        <taxon>Pterygota</taxon>
        <taxon>Neoptera</taxon>
        <taxon>Endopterygota</taxon>
        <taxon>Coleoptera</taxon>
        <taxon>Polyphaga</taxon>
        <taxon>Cucujiformia</taxon>
        <taxon>Chrysomeloidea</taxon>
        <taxon>Cerambycidae</taxon>
        <taxon>Lamiinae</taxon>
        <taxon>Monochamini</taxon>
        <taxon>Molorchus</taxon>
    </lineage>
</organism>
<gene>
    <name evidence="1" type="ORF">NQ317_002027</name>
</gene>
<accession>A0ABQ9JPL7</accession>
<protein>
    <submittedName>
        <fullName evidence="1">Uncharacterized protein</fullName>
    </submittedName>
</protein>
<comment type="caution">
    <text evidence="1">The sequence shown here is derived from an EMBL/GenBank/DDBJ whole genome shotgun (WGS) entry which is preliminary data.</text>
</comment>
<proteinExistence type="predicted"/>
<keyword evidence="2" id="KW-1185">Reference proteome</keyword>